<sequence length="390" mass="45641">MYKCDTCNRDFTLRKNLNRHMKNMHNTTLASTSNSSITTTKEAKHKCPKCQLPFVERSSLRRHERVKHKMNITASLRTKKSIKCMTFEPSNLEDYPLLKKLVPVDYVYKVSSIQYLENDGLRSTFEIADCAEDIFFGWLSELEQKSKVTYRVKSFTKSPSQKIIFNKVYRCIHNTYPNKYKKAHPKHTGCMATLTVRIKKCSEALSVKNTMADNNVILIPLKAIVTLYHNHNHMLVETMKVCFTKKEKLGKIQEIQCNETSMEIYTKENQLNITHFDKFNGTRQIDDDEINEPIENDNFEYPEEYDKYILVENIDTPNVLCDNNENELNQLMSDYDTVNKRILKQFESNPSYFKSAIKHYTLAMKDSLTSKESLLNALHSFGEQFKEKHK</sequence>
<keyword evidence="1" id="KW-0863">Zinc-finger</keyword>
<dbReference type="KEGG" id="api:115032991"/>
<feature type="domain" description="C2H2-type" evidence="2">
    <location>
        <begin position="45"/>
        <end position="68"/>
    </location>
</feature>
<dbReference type="PROSITE" id="PS00028">
    <property type="entry name" value="ZINC_FINGER_C2H2_1"/>
    <property type="match status" value="2"/>
</dbReference>
<reference evidence="3" key="2">
    <citation type="submission" date="2022-06" db="UniProtKB">
        <authorList>
            <consortium name="EnsemblMetazoa"/>
        </authorList>
    </citation>
    <scope>IDENTIFICATION</scope>
</reference>
<name>A0A8R2JQY5_ACYPI</name>
<dbReference type="RefSeq" id="XP_029344953.1">
    <property type="nucleotide sequence ID" value="XM_029489093.1"/>
</dbReference>
<evidence type="ECO:0000259" key="2">
    <source>
        <dbReference type="PROSITE" id="PS50157"/>
    </source>
</evidence>
<evidence type="ECO:0000313" key="4">
    <source>
        <dbReference type="Proteomes" id="UP000007819"/>
    </source>
</evidence>
<dbReference type="PANTHER" id="PTHR35385">
    <property type="entry name" value="PROTEIN B, PUTATIVE-RELATED-RELATED"/>
    <property type="match status" value="1"/>
</dbReference>
<evidence type="ECO:0000256" key="1">
    <source>
        <dbReference type="PROSITE-ProRule" id="PRU00042"/>
    </source>
</evidence>
<organism evidence="3 4">
    <name type="scientific">Acyrthosiphon pisum</name>
    <name type="common">Pea aphid</name>
    <dbReference type="NCBI Taxonomy" id="7029"/>
    <lineage>
        <taxon>Eukaryota</taxon>
        <taxon>Metazoa</taxon>
        <taxon>Ecdysozoa</taxon>
        <taxon>Arthropoda</taxon>
        <taxon>Hexapoda</taxon>
        <taxon>Insecta</taxon>
        <taxon>Pterygota</taxon>
        <taxon>Neoptera</taxon>
        <taxon>Paraneoptera</taxon>
        <taxon>Hemiptera</taxon>
        <taxon>Sternorrhyncha</taxon>
        <taxon>Aphidomorpha</taxon>
        <taxon>Aphidoidea</taxon>
        <taxon>Aphididae</taxon>
        <taxon>Macrosiphini</taxon>
        <taxon>Acyrthosiphon</taxon>
    </lineage>
</organism>
<keyword evidence="1" id="KW-0479">Metal-binding</keyword>
<evidence type="ECO:0000313" key="3">
    <source>
        <dbReference type="EnsemblMetazoa" id="XP_029344953.1"/>
    </source>
</evidence>
<dbReference type="PANTHER" id="PTHR35385:SF2">
    <property type="entry name" value="PROTEIN B, PUTATIVE-RELATED"/>
    <property type="match status" value="1"/>
</dbReference>
<dbReference type="SUPFAM" id="SSF57667">
    <property type="entry name" value="beta-beta-alpha zinc fingers"/>
    <property type="match status" value="1"/>
</dbReference>
<dbReference type="GeneID" id="115032991"/>
<dbReference type="InterPro" id="IPR013087">
    <property type="entry name" value="Znf_C2H2_type"/>
</dbReference>
<dbReference type="InterPro" id="IPR036236">
    <property type="entry name" value="Znf_C2H2_sf"/>
</dbReference>
<dbReference type="PROSITE" id="PS50157">
    <property type="entry name" value="ZINC_FINGER_C2H2_2"/>
    <property type="match status" value="2"/>
</dbReference>
<accession>A0A8R2JQY5</accession>
<dbReference type="Proteomes" id="UP000007819">
    <property type="component" value="Chromosome A2"/>
</dbReference>
<reference evidence="4" key="1">
    <citation type="submission" date="2010-06" db="EMBL/GenBank/DDBJ databases">
        <authorList>
            <person name="Jiang H."/>
            <person name="Abraham K."/>
            <person name="Ali S."/>
            <person name="Alsbrooks S.L."/>
            <person name="Anim B.N."/>
            <person name="Anosike U.S."/>
            <person name="Attaway T."/>
            <person name="Bandaranaike D.P."/>
            <person name="Battles P.K."/>
            <person name="Bell S.N."/>
            <person name="Bell A.V."/>
            <person name="Beltran B."/>
            <person name="Bickham C."/>
            <person name="Bustamante Y."/>
            <person name="Caleb T."/>
            <person name="Canada A."/>
            <person name="Cardenas V."/>
            <person name="Carter K."/>
            <person name="Chacko J."/>
            <person name="Chandrabose M.N."/>
            <person name="Chavez D."/>
            <person name="Chavez A."/>
            <person name="Chen L."/>
            <person name="Chu H.-S."/>
            <person name="Claassen K.J."/>
            <person name="Cockrell R."/>
            <person name="Collins M."/>
            <person name="Cooper J.A."/>
            <person name="Cree A."/>
            <person name="Curry S.M."/>
            <person name="Da Y."/>
            <person name="Dao M.D."/>
            <person name="Das B."/>
            <person name="Davila M.-L."/>
            <person name="Davy-Carroll L."/>
            <person name="Denson S."/>
            <person name="Dinh H."/>
            <person name="Ebong V.E."/>
            <person name="Edwards J.R."/>
            <person name="Egan A."/>
            <person name="El-Daye J."/>
            <person name="Escobedo L."/>
            <person name="Fernandez S."/>
            <person name="Fernando P.R."/>
            <person name="Flagg N."/>
            <person name="Forbes L.D."/>
            <person name="Fowler R.G."/>
            <person name="Fu Q."/>
            <person name="Gabisi R.A."/>
            <person name="Ganer J."/>
            <person name="Garbino Pronczuk A."/>
            <person name="Garcia R.M."/>
            <person name="Garner T."/>
            <person name="Garrett T.E."/>
            <person name="Gonzalez D.A."/>
            <person name="Hamid H."/>
            <person name="Hawkins E.S."/>
            <person name="Hirani K."/>
            <person name="Hogues M.E."/>
            <person name="Hollins B."/>
            <person name="Hsiao C.-H."/>
            <person name="Jabil R."/>
            <person name="James M.L."/>
            <person name="Jhangiani S.N."/>
            <person name="Johnson B."/>
            <person name="Johnson Q."/>
            <person name="Joshi V."/>
            <person name="Kalu J.B."/>
            <person name="Kam C."/>
            <person name="Kashfia A."/>
            <person name="Keebler J."/>
            <person name="Kisamo H."/>
            <person name="Kovar C.L."/>
            <person name="Lago L.A."/>
            <person name="Lai C.-Y."/>
            <person name="Laidlaw J."/>
            <person name="Lara F."/>
            <person name="Le T.-K."/>
            <person name="Lee S.L."/>
            <person name="Legall F.H."/>
            <person name="Lemon S.J."/>
            <person name="Lewis L.R."/>
            <person name="Li B."/>
            <person name="Liu Y."/>
            <person name="Liu Y.-S."/>
            <person name="Lopez J."/>
            <person name="Lozado R.J."/>
            <person name="Lu J."/>
            <person name="Madu R.C."/>
            <person name="Maheshwari M."/>
            <person name="Maheshwari R."/>
            <person name="Malloy K."/>
            <person name="Martinez E."/>
            <person name="Mathew T."/>
            <person name="Mercado I.C."/>
            <person name="Mercado C."/>
            <person name="Meyer B."/>
            <person name="Montgomery K."/>
            <person name="Morgan M.B."/>
            <person name="Munidasa M."/>
            <person name="Nazareth L.V."/>
            <person name="Nelson J."/>
            <person name="Ng B.M."/>
            <person name="Nguyen N.B."/>
            <person name="Nguyen P.Q."/>
            <person name="Nguyen T."/>
            <person name="Obregon M."/>
            <person name="Okwuonu G.O."/>
            <person name="Onwere C.G."/>
            <person name="Orozco G."/>
            <person name="Parra A."/>
            <person name="Patel S."/>
            <person name="Patil S."/>
            <person name="Perez A."/>
            <person name="Perez Y."/>
            <person name="Pham C."/>
            <person name="Primus E.L."/>
            <person name="Pu L.-L."/>
            <person name="Puazo M."/>
            <person name="Qin X."/>
            <person name="Quiroz J.B."/>
            <person name="Reese J."/>
            <person name="Richards S."/>
            <person name="Rives C.M."/>
            <person name="Robberts R."/>
            <person name="Ruiz S.J."/>
            <person name="Ruiz M.J."/>
            <person name="Santibanez J."/>
            <person name="Schneider B.W."/>
            <person name="Sisson I."/>
            <person name="Smith M."/>
            <person name="Sodergren E."/>
            <person name="Song X.-Z."/>
            <person name="Song B.B."/>
            <person name="Summersgill H."/>
            <person name="Thelus R."/>
            <person name="Thornton R.D."/>
            <person name="Trejos Z.Y."/>
            <person name="Usmani K."/>
            <person name="Vattathil S."/>
            <person name="Villasana D."/>
            <person name="Walker D.L."/>
            <person name="Wang S."/>
            <person name="Wang K."/>
            <person name="White C.S."/>
            <person name="Williams A.C."/>
            <person name="Williamson J."/>
            <person name="Wilson K."/>
            <person name="Woghiren I.O."/>
            <person name="Woodworth J.R."/>
            <person name="Worley K.C."/>
            <person name="Wright R.A."/>
            <person name="Wu W."/>
            <person name="Young L."/>
            <person name="Zhang L."/>
            <person name="Zhang J."/>
            <person name="Zhu Y."/>
            <person name="Muzny D.M."/>
            <person name="Weinstock G."/>
            <person name="Gibbs R.A."/>
        </authorList>
    </citation>
    <scope>NUCLEOTIDE SEQUENCE [LARGE SCALE GENOMIC DNA]</scope>
    <source>
        <strain evidence="4">LSR1</strain>
    </source>
</reference>
<protein>
    <recommendedName>
        <fullName evidence="2">C2H2-type domain-containing protein</fullName>
    </recommendedName>
</protein>
<dbReference type="GO" id="GO:0008270">
    <property type="term" value="F:zinc ion binding"/>
    <property type="evidence" value="ECO:0007669"/>
    <property type="project" value="UniProtKB-KW"/>
</dbReference>
<dbReference type="Gene3D" id="3.30.160.60">
    <property type="entry name" value="Classic Zinc Finger"/>
    <property type="match status" value="1"/>
</dbReference>
<dbReference type="SMART" id="SM00355">
    <property type="entry name" value="ZnF_C2H2"/>
    <property type="match status" value="2"/>
</dbReference>
<dbReference type="AlphaFoldDB" id="A0A8R2JQY5"/>
<keyword evidence="4" id="KW-1185">Reference proteome</keyword>
<dbReference type="OrthoDB" id="10066279at2759"/>
<keyword evidence="1" id="KW-0862">Zinc</keyword>
<feature type="domain" description="C2H2-type" evidence="2">
    <location>
        <begin position="2"/>
        <end position="25"/>
    </location>
</feature>
<dbReference type="EnsemblMetazoa" id="XM_029489093.1">
    <property type="protein sequence ID" value="XP_029344953.1"/>
    <property type="gene ID" value="LOC115032991"/>
</dbReference>
<proteinExistence type="predicted"/>
<dbReference type="Pfam" id="PF00096">
    <property type="entry name" value="zf-C2H2"/>
    <property type="match status" value="2"/>
</dbReference>